<dbReference type="Proteomes" id="UP000031672">
    <property type="component" value="Unassembled WGS sequence"/>
</dbReference>
<evidence type="ECO:0000313" key="1">
    <source>
        <dbReference type="EMBL" id="KII75439.1"/>
    </source>
</evidence>
<reference evidence="1 2" key="1">
    <citation type="submission" date="2014-11" db="EMBL/GenBank/DDBJ databases">
        <title>Draft Genome Sequence of Vibrio piscirenalis strains CECT 8603T and CECT 8604, two marine Gammaproteobacterium isolated from cultured gilthead sea bream (Sparus aurata).</title>
        <authorList>
            <person name="Arahal D.R."/>
            <person name="Rodrigo-Torres L."/>
            <person name="Lucena T."/>
            <person name="Pujalte M.J."/>
        </authorList>
    </citation>
    <scope>NUCLEOTIDE SEQUENCE [LARGE SCALE GENOMIC DNA]</scope>
    <source>
        <strain evidence="1 2">DCR 1-4-2</strain>
    </source>
</reference>
<accession>A0A0C2JBZ4</accession>
<gene>
    <name evidence="1" type="ORF">OJ16_19375</name>
</gene>
<protein>
    <submittedName>
        <fullName evidence="1">Uncharacterized protein</fullName>
    </submittedName>
</protein>
<keyword evidence="2" id="KW-1185">Reference proteome</keyword>
<dbReference type="EMBL" id="JTKH01000025">
    <property type="protein sequence ID" value="KII75439.1"/>
    <property type="molecule type" value="Genomic_DNA"/>
</dbReference>
<dbReference type="OrthoDB" id="5892521at2"/>
<sequence>MAQVLDAITMVDTTPSKDRKTYSVNIKGLLVHLLDILFTERHSPRTYNASDLSGHMQKDIGLYR</sequence>
<comment type="caution">
    <text evidence="1">The sequence shown here is derived from an EMBL/GenBank/DDBJ whole genome shotgun (WGS) entry which is preliminary data.</text>
</comment>
<proteinExistence type="predicted"/>
<dbReference type="RefSeq" id="WP_040993126.1">
    <property type="nucleotide sequence ID" value="NZ_JTKH01000025.1"/>
</dbReference>
<organism evidence="1 2">
    <name type="scientific">Vibrio renipiscarius</name>
    <dbReference type="NCBI Taxonomy" id="1461322"/>
    <lineage>
        <taxon>Bacteria</taxon>
        <taxon>Pseudomonadati</taxon>
        <taxon>Pseudomonadota</taxon>
        <taxon>Gammaproteobacteria</taxon>
        <taxon>Vibrionales</taxon>
        <taxon>Vibrionaceae</taxon>
        <taxon>Vibrio</taxon>
    </lineage>
</organism>
<name>A0A0C2JBZ4_9VIBR</name>
<evidence type="ECO:0000313" key="2">
    <source>
        <dbReference type="Proteomes" id="UP000031672"/>
    </source>
</evidence>
<dbReference type="AlphaFoldDB" id="A0A0C2JBZ4"/>
<accession>A0A0C2NXF6</accession>